<name>A0A0D2VSG7_CAPO3</name>
<dbReference type="InterPro" id="IPR002925">
    <property type="entry name" value="Dienelactn_hydro"/>
</dbReference>
<dbReference type="PANTHER" id="PTHR22946">
    <property type="entry name" value="DIENELACTONE HYDROLASE DOMAIN-CONTAINING PROTEIN-RELATED"/>
    <property type="match status" value="1"/>
</dbReference>
<dbReference type="eggNOG" id="ENOG502S55Z">
    <property type="taxonomic scope" value="Eukaryota"/>
</dbReference>
<protein>
    <submittedName>
        <fullName evidence="2">Dienelactone hydrolase</fullName>
    </submittedName>
</protein>
<dbReference type="SUPFAM" id="SSF53474">
    <property type="entry name" value="alpha/beta-Hydrolases"/>
    <property type="match status" value="1"/>
</dbReference>
<accession>A0A0D2VSG7</accession>
<evidence type="ECO:0000259" key="1">
    <source>
        <dbReference type="Pfam" id="PF01738"/>
    </source>
</evidence>
<dbReference type="STRING" id="595528.A0A0D2VSG7"/>
<dbReference type="InterPro" id="IPR029058">
    <property type="entry name" value="AB_hydrolase_fold"/>
</dbReference>
<evidence type="ECO:0000313" key="2">
    <source>
        <dbReference type="EMBL" id="KJE94032.1"/>
    </source>
</evidence>
<keyword evidence="2" id="KW-0378">Hydrolase</keyword>
<dbReference type="InterPro" id="IPR050261">
    <property type="entry name" value="FrsA_esterase"/>
</dbReference>
<dbReference type="EMBL" id="KE346366">
    <property type="protein sequence ID" value="KJE94032.1"/>
    <property type="molecule type" value="Genomic_DNA"/>
</dbReference>
<dbReference type="PANTHER" id="PTHR22946:SF0">
    <property type="entry name" value="DIENELACTONE HYDROLASE DOMAIN-CONTAINING PROTEIN"/>
    <property type="match status" value="1"/>
</dbReference>
<dbReference type="Gene3D" id="3.40.50.1820">
    <property type="entry name" value="alpha/beta hydrolase"/>
    <property type="match status" value="1"/>
</dbReference>
<sequence length="262" mass="28280">MTLTETTVTYHDQGSTLIGFMAAPATIAAGTKLPAVLIIHDWKGIGDYVRERARILARKGYVAFAVDQYGDGKHAATHEEAAALMQAYTKDSTFALNRTLAGLNQLIAHPHVDASKIVCYGYCFGGTCCLELARHNAPVAGVAGFHAGLQSFSGASNKNIKTRVAMFHGYNDPWISREAVQNFTKELSEAQVDFTFVDFGNTVHAFTVPGINNPPAMIYNESSDKQSWAYFEFWLHHITLGGAKSGAPDCCNKGDAGAASCH</sequence>
<dbReference type="RefSeq" id="XP_004347479.2">
    <property type="nucleotide sequence ID" value="XM_004347429.2"/>
</dbReference>
<dbReference type="PhylomeDB" id="A0A0D2VSG7"/>
<evidence type="ECO:0000313" key="3">
    <source>
        <dbReference type="Proteomes" id="UP000008743"/>
    </source>
</evidence>
<feature type="domain" description="Dienelactone hydrolase" evidence="1">
    <location>
        <begin position="28"/>
        <end position="237"/>
    </location>
</feature>
<dbReference type="GO" id="GO:0016787">
    <property type="term" value="F:hydrolase activity"/>
    <property type="evidence" value="ECO:0007669"/>
    <property type="project" value="UniProtKB-KW"/>
</dbReference>
<gene>
    <name evidence="2" type="ORF">CAOG_004732</name>
</gene>
<dbReference type="Proteomes" id="UP000008743">
    <property type="component" value="Unassembled WGS sequence"/>
</dbReference>
<dbReference type="Pfam" id="PF01738">
    <property type="entry name" value="DLH"/>
    <property type="match status" value="1"/>
</dbReference>
<dbReference type="InParanoid" id="A0A0D2VSG7"/>
<reference evidence="3" key="1">
    <citation type="submission" date="2011-02" db="EMBL/GenBank/DDBJ databases">
        <title>The Genome Sequence of Capsaspora owczarzaki ATCC 30864.</title>
        <authorList>
            <person name="Russ C."/>
            <person name="Cuomo C."/>
            <person name="Burger G."/>
            <person name="Gray M.W."/>
            <person name="Holland P.W.H."/>
            <person name="King N."/>
            <person name="Lang F.B.F."/>
            <person name="Roger A.J."/>
            <person name="Ruiz-Trillo I."/>
            <person name="Young S.K."/>
            <person name="Zeng Q."/>
            <person name="Gargeya S."/>
            <person name="Alvarado L."/>
            <person name="Berlin A."/>
            <person name="Chapman S.B."/>
            <person name="Chen Z."/>
            <person name="Freedman E."/>
            <person name="Gellesch M."/>
            <person name="Goldberg J."/>
            <person name="Griggs A."/>
            <person name="Gujja S."/>
            <person name="Heilman E."/>
            <person name="Heiman D."/>
            <person name="Howarth C."/>
            <person name="Mehta T."/>
            <person name="Neiman D."/>
            <person name="Pearson M."/>
            <person name="Roberts A."/>
            <person name="Saif S."/>
            <person name="Shea T."/>
            <person name="Shenoy N."/>
            <person name="Sisk P."/>
            <person name="Stolte C."/>
            <person name="Sykes S."/>
            <person name="White J."/>
            <person name="Yandava C."/>
            <person name="Haas B."/>
            <person name="Nusbaum C."/>
            <person name="Birren B."/>
        </authorList>
    </citation>
    <scope>NUCLEOTIDE SEQUENCE</scope>
    <source>
        <strain evidence="3">ATCC 30864</strain>
    </source>
</reference>
<dbReference type="AlphaFoldDB" id="A0A0D2VSG7"/>
<dbReference type="OrthoDB" id="17560at2759"/>
<proteinExistence type="predicted"/>
<keyword evidence="3" id="KW-1185">Reference proteome</keyword>
<organism evidence="2 3">
    <name type="scientific">Capsaspora owczarzaki (strain ATCC 30864)</name>
    <dbReference type="NCBI Taxonomy" id="595528"/>
    <lineage>
        <taxon>Eukaryota</taxon>
        <taxon>Filasterea</taxon>
        <taxon>Capsaspora</taxon>
    </lineage>
</organism>